<accession>A0A9P1JLA3</accession>
<geneLocation type="plasmid" evidence="1">
    <name>VIBNI_pA</name>
</geneLocation>
<evidence type="ECO:0000313" key="1">
    <source>
        <dbReference type="EMBL" id="CBJ93122.1"/>
    </source>
</evidence>
<keyword evidence="1" id="KW-0614">Plasmid</keyword>
<proteinExistence type="predicted"/>
<reference evidence="1" key="1">
    <citation type="submission" date="2010-02" db="EMBL/GenBank/DDBJ databases">
        <authorList>
            <person name="Genoscope - CEA"/>
        </authorList>
    </citation>
    <scope>NUCLEOTIDE SEQUENCE</scope>
    <source>
        <plasmid evidence="1">VIBNI_pA</plasmid>
    </source>
</reference>
<organism evidence="1">
    <name type="scientific">Vibrio nigripulchritudo</name>
    <dbReference type="NCBI Taxonomy" id="28173"/>
    <lineage>
        <taxon>Bacteria</taxon>
        <taxon>Pseudomonadati</taxon>
        <taxon>Pseudomonadota</taxon>
        <taxon>Gammaproteobacteria</taxon>
        <taxon>Vibrionales</taxon>
        <taxon>Vibrionaceae</taxon>
        <taxon>Vibrio</taxon>
    </lineage>
</organism>
<dbReference type="EMBL" id="FP893246">
    <property type="protein sequence ID" value="CBJ93122.1"/>
    <property type="molecule type" value="Genomic_DNA"/>
</dbReference>
<evidence type="ECO:0008006" key="2">
    <source>
        <dbReference type="Google" id="ProtNLM"/>
    </source>
</evidence>
<dbReference type="AlphaFoldDB" id="A0A9P1JLA3"/>
<dbReference type="Gene3D" id="3.40.50.300">
    <property type="entry name" value="P-loop containing nucleotide triphosphate hydrolases"/>
    <property type="match status" value="1"/>
</dbReference>
<dbReference type="InterPro" id="IPR027417">
    <property type="entry name" value="P-loop_NTPase"/>
</dbReference>
<sequence>MSNIPNEIAFLGMDGIGKSTLCRKLSDILTDFGYDVEVVSWTKYCNESEKSYNRDTLRELYVGTFKMMYGSATTDTGPFTSFFPNGIDQFFDEQTSETLNNRSVHSNSEFSMLGAALVELAGNFALRQHVISPALDEGKFVIQETFGYKHIVKQLILARELALVNGTYTDDFKQSLKSFSDLNFQLFSTILAPRNGVVVTGTPELAKQWRFAQSGGANSTEDLALAGSREPDSYERMQNECNLEFIRYAENLKWPILKMENTTVERNHKSGLDVLQSYLNICLDRASKQQ</sequence>
<name>A0A9P1JLA3_9VIBR</name>
<protein>
    <recommendedName>
        <fullName evidence="2">Thymidylate kinase</fullName>
    </recommendedName>
</protein>
<dbReference type="SUPFAM" id="SSF52540">
    <property type="entry name" value="P-loop containing nucleoside triphosphate hydrolases"/>
    <property type="match status" value="1"/>
</dbReference>
<gene>
    <name evidence="1" type="ORF">VIBNI_0087</name>
</gene>
<dbReference type="RefSeq" id="WP_013610261.1">
    <property type="nucleotide sequence ID" value="NC_015156.1"/>
</dbReference>